<feature type="compositionally biased region" description="Polar residues" evidence="1">
    <location>
        <begin position="12"/>
        <end position="27"/>
    </location>
</feature>
<accession>A0A8H5HJD9</accession>
<organism evidence="2 3">
    <name type="scientific">Tricholomella constricta</name>
    <dbReference type="NCBI Taxonomy" id="117010"/>
    <lineage>
        <taxon>Eukaryota</taxon>
        <taxon>Fungi</taxon>
        <taxon>Dikarya</taxon>
        <taxon>Basidiomycota</taxon>
        <taxon>Agaricomycotina</taxon>
        <taxon>Agaricomycetes</taxon>
        <taxon>Agaricomycetidae</taxon>
        <taxon>Agaricales</taxon>
        <taxon>Tricholomatineae</taxon>
        <taxon>Lyophyllaceae</taxon>
        <taxon>Tricholomella</taxon>
    </lineage>
</organism>
<gene>
    <name evidence="2" type="ORF">D9615_003214</name>
</gene>
<name>A0A8H5HJD9_9AGAR</name>
<feature type="region of interest" description="Disordered" evidence="1">
    <location>
        <begin position="1"/>
        <end position="44"/>
    </location>
</feature>
<dbReference type="OrthoDB" id="5418601at2759"/>
<dbReference type="EMBL" id="JAACJP010000005">
    <property type="protein sequence ID" value="KAF5384423.1"/>
    <property type="molecule type" value="Genomic_DNA"/>
</dbReference>
<evidence type="ECO:0000256" key="1">
    <source>
        <dbReference type="SAM" id="MobiDB-lite"/>
    </source>
</evidence>
<sequence>MHVRTPEERYLSQFQERSDPQISSSAHPFTIYPDNASTSTGSSEVTLQGSFSGRLCIPSSLADQPCRSLDLDSLLYQLNDIMGTTYPLTEPIAIHLQECITRNDDFGTAYARLRPHWYSDFATLQIKIEEAEANDKRARSEALNETKDQIINVEIPPRRVWDLYSNRVIPRWWAAPPHEPQKKGKLVVPVSHAWVEIGARVDISTSINSHLWPVPVPSDSSLERVRIELLNLDLEYVWLDVLCLRQRGDPENEEIRLEEWTLDVPTIGHVYRQDPWDDRVVVYFNGLGRPFRIQNLDGERHWLNRAWTVQEAGHDMIIGGQTPTSPTAVEQRNSNRDYQRFYQRMDIAK</sequence>
<keyword evidence="3" id="KW-1185">Reference proteome</keyword>
<feature type="compositionally biased region" description="Basic and acidic residues" evidence="1">
    <location>
        <begin position="1"/>
        <end position="10"/>
    </location>
</feature>
<proteinExistence type="predicted"/>
<feature type="compositionally biased region" description="Polar residues" evidence="1">
    <location>
        <begin position="35"/>
        <end position="44"/>
    </location>
</feature>
<comment type="caution">
    <text evidence="2">The sequence shown here is derived from an EMBL/GenBank/DDBJ whole genome shotgun (WGS) entry which is preliminary data.</text>
</comment>
<dbReference type="AlphaFoldDB" id="A0A8H5HJD9"/>
<dbReference type="Proteomes" id="UP000565441">
    <property type="component" value="Unassembled WGS sequence"/>
</dbReference>
<evidence type="ECO:0000313" key="2">
    <source>
        <dbReference type="EMBL" id="KAF5384423.1"/>
    </source>
</evidence>
<evidence type="ECO:0008006" key="4">
    <source>
        <dbReference type="Google" id="ProtNLM"/>
    </source>
</evidence>
<protein>
    <recommendedName>
        <fullName evidence="4">Heterokaryon incompatibility domain-containing protein</fullName>
    </recommendedName>
</protein>
<reference evidence="2 3" key="1">
    <citation type="journal article" date="2020" name="ISME J.">
        <title>Uncovering the hidden diversity of litter-decomposition mechanisms in mushroom-forming fungi.</title>
        <authorList>
            <person name="Floudas D."/>
            <person name="Bentzer J."/>
            <person name="Ahren D."/>
            <person name="Johansson T."/>
            <person name="Persson P."/>
            <person name="Tunlid A."/>
        </authorList>
    </citation>
    <scope>NUCLEOTIDE SEQUENCE [LARGE SCALE GENOMIC DNA]</scope>
    <source>
        <strain evidence="2 3">CBS 661.87</strain>
    </source>
</reference>
<evidence type="ECO:0000313" key="3">
    <source>
        <dbReference type="Proteomes" id="UP000565441"/>
    </source>
</evidence>